<accession>B4N4E0</accession>
<dbReference type="InParanoid" id="B4N4E0"/>
<organism evidence="1 2">
    <name type="scientific">Drosophila willistoni</name>
    <name type="common">Fruit fly</name>
    <dbReference type="NCBI Taxonomy" id="7260"/>
    <lineage>
        <taxon>Eukaryota</taxon>
        <taxon>Metazoa</taxon>
        <taxon>Ecdysozoa</taxon>
        <taxon>Arthropoda</taxon>
        <taxon>Hexapoda</taxon>
        <taxon>Insecta</taxon>
        <taxon>Pterygota</taxon>
        <taxon>Neoptera</taxon>
        <taxon>Endopterygota</taxon>
        <taxon>Diptera</taxon>
        <taxon>Brachycera</taxon>
        <taxon>Muscomorpha</taxon>
        <taxon>Ephydroidea</taxon>
        <taxon>Drosophilidae</taxon>
        <taxon>Drosophila</taxon>
        <taxon>Sophophora</taxon>
    </lineage>
</organism>
<reference evidence="1 2" key="1">
    <citation type="journal article" date="2007" name="Nature">
        <title>Evolution of genes and genomes on the Drosophila phylogeny.</title>
        <authorList>
            <consortium name="Drosophila 12 Genomes Consortium"/>
            <person name="Clark A.G."/>
            <person name="Eisen M.B."/>
            <person name="Smith D.R."/>
            <person name="Bergman C.M."/>
            <person name="Oliver B."/>
            <person name="Markow T.A."/>
            <person name="Kaufman T.C."/>
            <person name="Kellis M."/>
            <person name="Gelbart W."/>
            <person name="Iyer V.N."/>
            <person name="Pollard D.A."/>
            <person name="Sackton T.B."/>
            <person name="Larracuente A.M."/>
            <person name="Singh N.D."/>
            <person name="Abad J.P."/>
            <person name="Abt D.N."/>
            <person name="Adryan B."/>
            <person name="Aguade M."/>
            <person name="Akashi H."/>
            <person name="Anderson W.W."/>
            <person name="Aquadro C.F."/>
            <person name="Ardell D.H."/>
            <person name="Arguello R."/>
            <person name="Artieri C.G."/>
            <person name="Barbash D.A."/>
            <person name="Barker D."/>
            <person name="Barsanti P."/>
            <person name="Batterham P."/>
            <person name="Batzoglou S."/>
            <person name="Begun D."/>
            <person name="Bhutkar A."/>
            <person name="Blanco E."/>
            <person name="Bosak S.A."/>
            <person name="Bradley R.K."/>
            <person name="Brand A.D."/>
            <person name="Brent M.R."/>
            <person name="Brooks A.N."/>
            <person name="Brown R.H."/>
            <person name="Butlin R.K."/>
            <person name="Caggese C."/>
            <person name="Calvi B.R."/>
            <person name="Bernardo de Carvalho A."/>
            <person name="Caspi A."/>
            <person name="Castrezana S."/>
            <person name="Celniker S.E."/>
            <person name="Chang J.L."/>
            <person name="Chapple C."/>
            <person name="Chatterji S."/>
            <person name="Chinwalla A."/>
            <person name="Civetta A."/>
            <person name="Clifton S.W."/>
            <person name="Comeron J.M."/>
            <person name="Costello J.C."/>
            <person name="Coyne J.A."/>
            <person name="Daub J."/>
            <person name="David R.G."/>
            <person name="Delcher A.L."/>
            <person name="Delehaunty K."/>
            <person name="Do C.B."/>
            <person name="Ebling H."/>
            <person name="Edwards K."/>
            <person name="Eickbush T."/>
            <person name="Evans J.D."/>
            <person name="Filipski A."/>
            <person name="Findeiss S."/>
            <person name="Freyhult E."/>
            <person name="Fulton L."/>
            <person name="Fulton R."/>
            <person name="Garcia A.C."/>
            <person name="Gardiner A."/>
            <person name="Garfield D.A."/>
            <person name="Garvin B.E."/>
            <person name="Gibson G."/>
            <person name="Gilbert D."/>
            <person name="Gnerre S."/>
            <person name="Godfrey J."/>
            <person name="Good R."/>
            <person name="Gotea V."/>
            <person name="Gravely B."/>
            <person name="Greenberg A.J."/>
            <person name="Griffiths-Jones S."/>
            <person name="Gross S."/>
            <person name="Guigo R."/>
            <person name="Gustafson E.A."/>
            <person name="Haerty W."/>
            <person name="Hahn M.W."/>
            <person name="Halligan D.L."/>
            <person name="Halpern A.L."/>
            <person name="Halter G.M."/>
            <person name="Han M.V."/>
            <person name="Heger A."/>
            <person name="Hillier L."/>
            <person name="Hinrichs A.S."/>
            <person name="Holmes I."/>
            <person name="Hoskins R.A."/>
            <person name="Hubisz M.J."/>
            <person name="Hultmark D."/>
            <person name="Huntley M.A."/>
            <person name="Jaffe D.B."/>
            <person name="Jagadeeshan S."/>
            <person name="Jeck W.R."/>
            <person name="Johnson J."/>
            <person name="Jones C.D."/>
            <person name="Jordan W.C."/>
            <person name="Karpen G.H."/>
            <person name="Kataoka E."/>
            <person name="Keightley P.D."/>
            <person name="Kheradpour P."/>
            <person name="Kirkness E.F."/>
            <person name="Koerich L.B."/>
            <person name="Kristiansen K."/>
            <person name="Kudrna D."/>
            <person name="Kulathinal R.J."/>
            <person name="Kumar S."/>
            <person name="Kwok R."/>
            <person name="Lander E."/>
            <person name="Langley C.H."/>
            <person name="Lapoint R."/>
            <person name="Lazzaro B.P."/>
            <person name="Lee S.J."/>
            <person name="Levesque L."/>
            <person name="Li R."/>
            <person name="Lin C.F."/>
            <person name="Lin M.F."/>
            <person name="Lindblad-Toh K."/>
            <person name="Llopart A."/>
            <person name="Long M."/>
            <person name="Low L."/>
            <person name="Lozovsky E."/>
            <person name="Lu J."/>
            <person name="Luo M."/>
            <person name="Machado C.A."/>
            <person name="Makalowski W."/>
            <person name="Marzo M."/>
            <person name="Matsuda M."/>
            <person name="Matzkin L."/>
            <person name="McAllister B."/>
            <person name="McBride C.S."/>
            <person name="McKernan B."/>
            <person name="McKernan K."/>
            <person name="Mendez-Lago M."/>
            <person name="Minx P."/>
            <person name="Mollenhauer M.U."/>
            <person name="Montooth K."/>
            <person name="Mount S.M."/>
            <person name="Mu X."/>
            <person name="Myers E."/>
            <person name="Negre B."/>
            <person name="Newfeld S."/>
            <person name="Nielsen R."/>
            <person name="Noor M.A."/>
            <person name="O'Grady P."/>
            <person name="Pachter L."/>
            <person name="Papaceit M."/>
            <person name="Parisi M.J."/>
            <person name="Parisi M."/>
            <person name="Parts L."/>
            <person name="Pedersen J.S."/>
            <person name="Pesole G."/>
            <person name="Phillippy A.M."/>
            <person name="Ponting C.P."/>
            <person name="Pop M."/>
            <person name="Porcelli D."/>
            <person name="Powell J.R."/>
            <person name="Prohaska S."/>
            <person name="Pruitt K."/>
            <person name="Puig M."/>
            <person name="Quesneville H."/>
            <person name="Ram K.R."/>
            <person name="Rand D."/>
            <person name="Rasmussen M.D."/>
            <person name="Reed L.K."/>
            <person name="Reenan R."/>
            <person name="Reily A."/>
            <person name="Remington K.A."/>
            <person name="Rieger T.T."/>
            <person name="Ritchie M.G."/>
            <person name="Robin C."/>
            <person name="Rogers Y.H."/>
            <person name="Rohde C."/>
            <person name="Rozas J."/>
            <person name="Rubenfield M.J."/>
            <person name="Ruiz A."/>
            <person name="Russo S."/>
            <person name="Salzberg S.L."/>
            <person name="Sanchez-Gracia A."/>
            <person name="Saranga D.J."/>
            <person name="Sato H."/>
            <person name="Schaeffer S.W."/>
            <person name="Schatz M.C."/>
            <person name="Schlenke T."/>
            <person name="Schwartz R."/>
            <person name="Segarra C."/>
            <person name="Singh R.S."/>
            <person name="Sirot L."/>
            <person name="Sirota M."/>
            <person name="Sisneros N.B."/>
            <person name="Smith C.D."/>
            <person name="Smith T.F."/>
            <person name="Spieth J."/>
            <person name="Stage D.E."/>
            <person name="Stark A."/>
            <person name="Stephan W."/>
            <person name="Strausberg R.L."/>
            <person name="Strempel S."/>
            <person name="Sturgill D."/>
            <person name="Sutton G."/>
            <person name="Sutton G.G."/>
            <person name="Tao W."/>
            <person name="Teichmann S."/>
            <person name="Tobari Y.N."/>
            <person name="Tomimura Y."/>
            <person name="Tsolas J.M."/>
            <person name="Valente V.L."/>
            <person name="Venter E."/>
            <person name="Venter J.C."/>
            <person name="Vicario S."/>
            <person name="Vieira F.G."/>
            <person name="Vilella A.J."/>
            <person name="Villasante A."/>
            <person name="Walenz B."/>
            <person name="Wang J."/>
            <person name="Wasserman M."/>
            <person name="Watts T."/>
            <person name="Wilson D."/>
            <person name="Wilson R.K."/>
            <person name="Wing R.A."/>
            <person name="Wolfner M.F."/>
            <person name="Wong A."/>
            <person name="Wong G.K."/>
            <person name="Wu C.I."/>
            <person name="Wu G."/>
            <person name="Yamamoto D."/>
            <person name="Yang H.P."/>
            <person name="Yang S.P."/>
            <person name="Yorke J.A."/>
            <person name="Yoshida K."/>
            <person name="Zdobnov E."/>
            <person name="Zhang P."/>
            <person name="Zhang Y."/>
            <person name="Zimin A.V."/>
            <person name="Baldwin J."/>
            <person name="Abdouelleil A."/>
            <person name="Abdulkadir J."/>
            <person name="Abebe A."/>
            <person name="Abera B."/>
            <person name="Abreu J."/>
            <person name="Acer S.C."/>
            <person name="Aftuck L."/>
            <person name="Alexander A."/>
            <person name="An P."/>
            <person name="Anderson E."/>
            <person name="Anderson S."/>
            <person name="Arachi H."/>
            <person name="Azer M."/>
            <person name="Bachantsang P."/>
            <person name="Barry A."/>
            <person name="Bayul T."/>
            <person name="Berlin A."/>
            <person name="Bessette D."/>
            <person name="Bloom T."/>
            <person name="Blye J."/>
            <person name="Boguslavskiy L."/>
            <person name="Bonnet C."/>
            <person name="Boukhgalter B."/>
            <person name="Bourzgui I."/>
            <person name="Brown A."/>
            <person name="Cahill P."/>
            <person name="Channer S."/>
            <person name="Cheshatsang Y."/>
            <person name="Chuda L."/>
            <person name="Citroen M."/>
            <person name="Collymore A."/>
            <person name="Cooke P."/>
            <person name="Costello M."/>
            <person name="D'Aco K."/>
            <person name="Daza R."/>
            <person name="De Haan G."/>
            <person name="DeGray S."/>
            <person name="DeMaso C."/>
            <person name="Dhargay N."/>
            <person name="Dooley K."/>
            <person name="Dooley E."/>
            <person name="Doricent M."/>
            <person name="Dorje P."/>
            <person name="Dorjee K."/>
            <person name="Dupes A."/>
            <person name="Elong R."/>
            <person name="Falk J."/>
            <person name="Farina A."/>
            <person name="Faro S."/>
            <person name="Ferguson D."/>
            <person name="Fisher S."/>
            <person name="Foley C.D."/>
            <person name="Franke A."/>
            <person name="Friedrich D."/>
            <person name="Gadbois L."/>
            <person name="Gearin G."/>
            <person name="Gearin C.R."/>
            <person name="Giannoukos G."/>
            <person name="Goode T."/>
            <person name="Graham J."/>
            <person name="Grandbois E."/>
            <person name="Grewal S."/>
            <person name="Gyaltsen K."/>
            <person name="Hafez N."/>
            <person name="Hagos B."/>
            <person name="Hall J."/>
            <person name="Henson C."/>
            <person name="Hollinger A."/>
            <person name="Honan T."/>
            <person name="Huard M.D."/>
            <person name="Hughes L."/>
            <person name="Hurhula B."/>
            <person name="Husby M.E."/>
            <person name="Kamat A."/>
            <person name="Kanga B."/>
            <person name="Kashin S."/>
            <person name="Khazanovich D."/>
            <person name="Kisner P."/>
            <person name="Lance K."/>
            <person name="Lara M."/>
            <person name="Lee W."/>
            <person name="Lennon N."/>
            <person name="Letendre F."/>
            <person name="LeVine R."/>
            <person name="Lipovsky A."/>
            <person name="Liu X."/>
            <person name="Liu J."/>
            <person name="Liu S."/>
            <person name="Lokyitsang T."/>
            <person name="Lokyitsang Y."/>
            <person name="Lubonja R."/>
            <person name="Lui A."/>
            <person name="MacDonald P."/>
            <person name="Magnisalis V."/>
            <person name="Maru K."/>
            <person name="Matthews C."/>
            <person name="McCusker W."/>
            <person name="McDonough S."/>
            <person name="Mehta T."/>
            <person name="Meldrim J."/>
            <person name="Meneus L."/>
            <person name="Mihai O."/>
            <person name="Mihalev A."/>
            <person name="Mihova T."/>
            <person name="Mittelman R."/>
            <person name="Mlenga V."/>
            <person name="Montmayeur A."/>
            <person name="Mulrain L."/>
            <person name="Navidi A."/>
            <person name="Naylor J."/>
            <person name="Negash T."/>
            <person name="Nguyen T."/>
            <person name="Nguyen N."/>
            <person name="Nicol R."/>
            <person name="Norbu C."/>
            <person name="Norbu N."/>
            <person name="Novod N."/>
            <person name="O'Neill B."/>
            <person name="Osman S."/>
            <person name="Markiewicz E."/>
            <person name="Oyono O.L."/>
            <person name="Patti C."/>
            <person name="Phunkhang P."/>
            <person name="Pierre F."/>
            <person name="Priest M."/>
            <person name="Raghuraman S."/>
            <person name="Rege F."/>
            <person name="Reyes R."/>
            <person name="Rise C."/>
            <person name="Rogov P."/>
            <person name="Ross K."/>
            <person name="Ryan E."/>
            <person name="Settipalli S."/>
            <person name="Shea T."/>
            <person name="Sherpa N."/>
            <person name="Shi L."/>
            <person name="Shih D."/>
            <person name="Sparrow T."/>
            <person name="Spaulding J."/>
            <person name="Stalker J."/>
            <person name="Stange-Thomann N."/>
            <person name="Stavropoulos S."/>
            <person name="Stone C."/>
            <person name="Strader C."/>
            <person name="Tesfaye S."/>
            <person name="Thomson T."/>
            <person name="Thoulutsang Y."/>
            <person name="Thoulutsang D."/>
            <person name="Topham K."/>
            <person name="Topping I."/>
            <person name="Tsamla T."/>
            <person name="Vassiliev H."/>
            <person name="Vo A."/>
            <person name="Wangchuk T."/>
            <person name="Wangdi T."/>
            <person name="Weiand M."/>
            <person name="Wilkinson J."/>
            <person name="Wilson A."/>
            <person name="Yadav S."/>
            <person name="Young G."/>
            <person name="Yu Q."/>
            <person name="Zembek L."/>
            <person name="Zhong D."/>
            <person name="Zimmer A."/>
            <person name="Zwirko Z."/>
            <person name="Jaffe D.B."/>
            <person name="Alvarez P."/>
            <person name="Brockman W."/>
            <person name="Butler J."/>
            <person name="Chin C."/>
            <person name="Gnerre S."/>
            <person name="Grabherr M."/>
            <person name="Kleber M."/>
            <person name="Mauceli E."/>
            <person name="MacCallum I."/>
        </authorList>
    </citation>
    <scope>NUCLEOTIDE SEQUENCE [LARGE SCALE GENOMIC DNA]</scope>
    <source>
        <strain evidence="2">Tucson 14030-0811.24</strain>
    </source>
</reference>
<dbReference type="OrthoDB" id="4781at2759"/>
<proteinExistence type="predicted"/>
<dbReference type="HOGENOM" id="CLU_128406_0_0_1"/>
<dbReference type="KEGG" id="dwi:6645504"/>
<name>B4N4E0_DROWI</name>
<dbReference type="Proteomes" id="UP000007798">
    <property type="component" value="Unassembled WGS sequence"/>
</dbReference>
<evidence type="ECO:0008006" key="3">
    <source>
        <dbReference type="Google" id="ProtNLM"/>
    </source>
</evidence>
<sequence>MPIGDFIMPIIDLTSKYDGNVAIRLAYARGNEKLISTANTDIGGKCLYGGIKFDVNENEKTVEKRSQQHYGQEMHNYTVIWHSDRIIYKLNGKTFGTITEKHMLAKLQEHKFFINLGITFGGTNYFVHQNIHKDTQNSENYFDFNDSTINLEVQVRPPVWKQQELIIESLKVYSTHALEE</sequence>
<keyword evidence="2" id="KW-1185">Reference proteome</keyword>
<dbReference type="EMBL" id="CH964095">
    <property type="protein sequence ID" value="EDW79014.1"/>
    <property type="molecule type" value="Genomic_DNA"/>
</dbReference>
<dbReference type="PhylomeDB" id="B4N4E0"/>
<dbReference type="STRING" id="7260.B4N4E0"/>
<protein>
    <recommendedName>
        <fullName evidence="3">GH16 domain-containing protein</fullName>
    </recommendedName>
</protein>
<evidence type="ECO:0000313" key="1">
    <source>
        <dbReference type="EMBL" id="EDW79014.1"/>
    </source>
</evidence>
<dbReference type="AlphaFoldDB" id="B4N4E0"/>
<dbReference type="InterPro" id="IPR013320">
    <property type="entry name" value="ConA-like_dom_sf"/>
</dbReference>
<dbReference type="Gene3D" id="2.60.120.200">
    <property type="match status" value="1"/>
</dbReference>
<dbReference type="SUPFAM" id="SSF49899">
    <property type="entry name" value="Concanavalin A-like lectins/glucanases"/>
    <property type="match status" value="1"/>
</dbReference>
<evidence type="ECO:0000313" key="2">
    <source>
        <dbReference type="Proteomes" id="UP000007798"/>
    </source>
</evidence>
<gene>
    <name evidence="1" type="primary">Dwil\GK10787</name>
    <name evidence="1" type="ORF">Dwil_GK10787</name>
</gene>